<organism evidence="2 3">
    <name type="scientific">Acinetobacter baumannii 1462234</name>
    <dbReference type="NCBI Taxonomy" id="1310646"/>
    <lineage>
        <taxon>Bacteria</taxon>
        <taxon>Pseudomonadati</taxon>
        <taxon>Pseudomonadota</taxon>
        <taxon>Gammaproteobacteria</taxon>
        <taxon>Moraxellales</taxon>
        <taxon>Moraxellaceae</taxon>
        <taxon>Acinetobacter</taxon>
        <taxon>Acinetobacter calcoaceticus/baumannii complex</taxon>
    </lineage>
</organism>
<name>A0A9P3CUF9_ACIBA</name>
<dbReference type="PROSITE" id="PS51273">
    <property type="entry name" value="GATASE_TYPE_1"/>
    <property type="match status" value="1"/>
</dbReference>
<dbReference type="InterPro" id="IPR044992">
    <property type="entry name" value="ChyE-like"/>
</dbReference>
<dbReference type="PANTHER" id="PTHR42695">
    <property type="entry name" value="GLUTAMINE AMIDOTRANSFERASE YLR126C-RELATED"/>
    <property type="match status" value="1"/>
</dbReference>
<accession>A0A9P3CUF9</accession>
<dbReference type="AlphaFoldDB" id="A0A9P3CUF9"/>
<feature type="domain" description="Glutamine amidotransferase" evidence="1">
    <location>
        <begin position="27"/>
        <end position="187"/>
    </location>
</feature>
<dbReference type="NCBIfam" id="NF005458">
    <property type="entry name" value="PRK07053.1"/>
    <property type="match status" value="1"/>
</dbReference>
<evidence type="ECO:0000313" key="3">
    <source>
        <dbReference type="Proteomes" id="UP000020865"/>
    </source>
</evidence>
<evidence type="ECO:0000259" key="1">
    <source>
        <dbReference type="Pfam" id="PF00117"/>
    </source>
</evidence>
<dbReference type="EMBL" id="JEWR01000170">
    <property type="protein sequence ID" value="EXB54230.1"/>
    <property type="molecule type" value="Genomic_DNA"/>
</dbReference>
<dbReference type="SUPFAM" id="SSF52317">
    <property type="entry name" value="Class I glutamine amidotransferase-like"/>
    <property type="match status" value="1"/>
</dbReference>
<dbReference type="InterPro" id="IPR029062">
    <property type="entry name" value="Class_I_gatase-like"/>
</dbReference>
<dbReference type="InterPro" id="IPR017926">
    <property type="entry name" value="GATASE"/>
</dbReference>
<protein>
    <submittedName>
        <fullName evidence="2">Peptidase C26 family protein</fullName>
    </submittedName>
</protein>
<dbReference type="Pfam" id="PF00117">
    <property type="entry name" value="GATase"/>
    <property type="match status" value="1"/>
</dbReference>
<dbReference type="Gene3D" id="3.40.50.880">
    <property type="match status" value="1"/>
</dbReference>
<evidence type="ECO:0000313" key="2">
    <source>
        <dbReference type="EMBL" id="EXB54230.1"/>
    </source>
</evidence>
<dbReference type="Proteomes" id="UP000020865">
    <property type="component" value="Unassembled WGS sequence"/>
</dbReference>
<comment type="caution">
    <text evidence="2">The sequence shown here is derived from an EMBL/GenBank/DDBJ whole genome shotgun (WGS) entry which is preliminary data.</text>
</comment>
<dbReference type="CDD" id="cd01741">
    <property type="entry name" value="GATase1_1"/>
    <property type="match status" value="1"/>
</dbReference>
<dbReference type="GO" id="GO:0005829">
    <property type="term" value="C:cytosol"/>
    <property type="evidence" value="ECO:0007669"/>
    <property type="project" value="TreeGrafter"/>
</dbReference>
<proteinExistence type="predicted"/>
<sequence length="256" mass="28512">MNTTNAFPKTIYAIQHLAFEDLGSLEDVFYQLGFRVRYFEAGVDDLTPAFTHDGLTIILGGPIGVYETEDYPFLKDEIALLKQRLAADKPTLGICLGAQLIAHALGAKVYAGHQKEIGWGALSLSLRPNQVLSPLLNNVHVLHWHGDTFDLPENAVLLASSEIYTNQAFEVGNNILALQFHIETSVHDKFHRTLILSGFCLLKIAKISLNSSFFPNQLNAESPFEHSLNHSEINSLRVVHASLFLSLFLIMLPFTR</sequence>
<reference evidence="2 3" key="1">
    <citation type="submission" date="2014-02" db="EMBL/GenBank/DDBJ databases">
        <title>Comparative genomics and transcriptomics to identify genetic mechanisms underlying the emergence of carbapenem resistant Acinetobacter baumannii (CRAb).</title>
        <authorList>
            <person name="Harris A.D."/>
            <person name="Johnson K.J."/>
            <person name="George J."/>
            <person name="Shefchek K."/>
            <person name="Daugherty S.C."/>
            <person name="Parankush S."/>
            <person name="Sadzewicz L."/>
            <person name="Tallon L."/>
            <person name="Sengamalay N."/>
            <person name="Hazen T.H."/>
            <person name="Rasko D.A."/>
        </authorList>
    </citation>
    <scope>NUCLEOTIDE SEQUENCE [LARGE SCALE GENOMIC DNA]</scope>
    <source>
        <strain evidence="2 3">1462234</strain>
    </source>
</reference>
<gene>
    <name evidence="2" type="ORF">J545_4035</name>
</gene>
<dbReference type="PANTHER" id="PTHR42695:SF5">
    <property type="entry name" value="GLUTAMINE AMIDOTRANSFERASE YLR126C-RELATED"/>
    <property type="match status" value="1"/>
</dbReference>